<proteinExistence type="predicted"/>
<dbReference type="PROSITE" id="PS51925">
    <property type="entry name" value="SWIB_MDM2"/>
    <property type="match status" value="1"/>
</dbReference>
<comment type="caution">
    <text evidence="3">The sequence shown here is derived from an EMBL/GenBank/DDBJ whole genome shotgun (WGS) entry which is preliminary data.</text>
</comment>
<keyword evidence="3" id="KW-0808">Transferase</keyword>
<dbReference type="SMART" id="SM00151">
    <property type="entry name" value="SWIB"/>
    <property type="match status" value="1"/>
</dbReference>
<name>A0AA43QMQ2_9LECA</name>
<feature type="region of interest" description="Disordered" evidence="1">
    <location>
        <begin position="171"/>
        <end position="229"/>
    </location>
</feature>
<evidence type="ECO:0000313" key="4">
    <source>
        <dbReference type="Proteomes" id="UP001161017"/>
    </source>
</evidence>
<evidence type="ECO:0000313" key="3">
    <source>
        <dbReference type="EMBL" id="MDI1487523.1"/>
    </source>
</evidence>
<dbReference type="InterPro" id="IPR003121">
    <property type="entry name" value="SWIB_MDM2_domain"/>
</dbReference>
<dbReference type="InterPro" id="IPR036885">
    <property type="entry name" value="SWIB_MDM2_dom_sf"/>
</dbReference>
<dbReference type="GO" id="GO:0004674">
    <property type="term" value="F:protein serine/threonine kinase activity"/>
    <property type="evidence" value="ECO:0007669"/>
    <property type="project" value="UniProtKB-EC"/>
</dbReference>
<reference evidence="3" key="1">
    <citation type="journal article" date="2023" name="Genome Biol. Evol.">
        <title>First Whole Genome Sequence and Flow Cytometry Genome Size Data for the Lichen-Forming Fungus Ramalina farinacea (Ascomycota).</title>
        <authorList>
            <person name="Llewellyn T."/>
            <person name="Mian S."/>
            <person name="Hill R."/>
            <person name="Leitch I.J."/>
            <person name="Gaya E."/>
        </authorList>
    </citation>
    <scope>NUCLEOTIDE SEQUENCE</scope>
    <source>
        <strain evidence="3">LIQ254RAFAR</strain>
    </source>
</reference>
<accession>A0AA43QMQ2</accession>
<dbReference type="InterPro" id="IPR019835">
    <property type="entry name" value="SWIB_domain"/>
</dbReference>
<organism evidence="3 4">
    <name type="scientific">Ramalina farinacea</name>
    <dbReference type="NCBI Taxonomy" id="258253"/>
    <lineage>
        <taxon>Eukaryota</taxon>
        <taxon>Fungi</taxon>
        <taxon>Dikarya</taxon>
        <taxon>Ascomycota</taxon>
        <taxon>Pezizomycotina</taxon>
        <taxon>Lecanoromycetes</taxon>
        <taxon>OSLEUM clade</taxon>
        <taxon>Lecanoromycetidae</taxon>
        <taxon>Lecanorales</taxon>
        <taxon>Lecanorineae</taxon>
        <taxon>Ramalinaceae</taxon>
        <taxon>Ramalina</taxon>
    </lineage>
</organism>
<feature type="domain" description="DM2" evidence="2">
    <location>
        <begin position="298"/>
        <end position="375"/>
    </location>
</feature>
<feature type="region of interest" description="Disordered" evidence="1">
    <location>
        <begin position="39"/>
        <end position="63"/>
    </location>
</feature>
<evidence type="ECO:0000256" key="1">
    <source>
        <dbReference type="SAM" id="MobiDB-lite"/>
    </source>
</evidence>
<dbReference type="AlphaFoldDB" id="A0AA43QMQ2"/>
<dbReference type="Gene3D" id="1.10.245.10">
    <property type="entry name" value="SWIB/MDM2 domain"/>
    <property type="match status" value="1"/>
</dbReference>
<dbReference type="Pfam" id="PF02201">
    <property type="entry name" value="SWIB"/>
    <property type="match status" value="1"/>
</dbReference>
<gene>
    <name evidence="3" type="primary">ssr3</name>
    <name evidence="3" type="ORF">OHK93_006793</name>
</gene>
<protein>
    <submittedName>
        <fullName evidence="3">SWI/SNF and RSC complex subunit Ssr3</fullName>
        <ecNumber evidence="3">2.7.11.1</ecNumber>
    </submittedName>
</protein>
<keyword evidence="4" id="KW-1185">Reference proteome</keyword>
<dbReference type="EMBL" id="JAPUFD010000005">
    <property type="protein sequence ID" value="MDI1487523.1"/>
    <property type="molecule type" value="Genomic_DNA"/>
</dbReference>
<dbReference type="SUPFAM" id="SSF47592">
    <property type="entry name" value="SWIB/MDM2 domain"/>
    <property type="match status" value="1"/>
</dbReference>
<dbReference type="CDD" id="cd10568">
    <property type="entry name" value="SWIB_like"/>
    <property type="match status" value="1"/>
</dbReference>
<dbReference type="Proteomes" id="UP001161017">
    <property type="component" value="Unassembled WGS sequence"/>
</dbReference>
<dbReference type="PANTHER" id="PTHR13844">
    <property type="entry name" value="SWI/SNF-RELATED MATRIX-ASSOCIATED ACTIN-DEPENDENT REGULATOR OF CHROMATIN SUBFAMILY D"/>
    <property type="match status" value="1"/>
</dbReference>
<dbReference type="EC" id="2.7.11.1" evidence="3"/>
<sequence>MPSLRSIIFANFPAFGTGSGAAHPQQNDKEYQRRLREEIAARQQQERVQDEARRRASKPTDKTMPEGVHELIVGDGVAQYRKIRDVERRLDSVMMRKRLDMQDKYIADQMPGGTFSSSGGRTKRMKIWVSNTVENQPWQGGGMDESAFDFTMGTEASYKVKIQGQLMDDEDLEDAEQSEGNDQVAGGRAAGEKQKNGEDAMDTEPDSQDATTKPSKPPQPSRPSQQKTKLSHFFKSITVDFDRNKNLQPQCMTQVEWKKPPMQPNTPILPPAADFDSLEFERKSDENINCTINFYRDESPERYLLDEPLSELLDTTEDDRTSIVMGIWEYIKAMGLQQSDEKRQIHCDDRLRAVFGQDTIYFPHISTMLASHLSPLPPLSVPYTIRVDPEYHSLPDPQRYTIYTLTLQVPSIPAPPPGLSPQTIQELKQLQQKDEHIAFLIQAIGKSQRKHKFFVQMAKDPVNFTKKWMASQKRDLEIILGEDGRFEDGSHLAGEWSRGGEDGVWGKGEVKEAVGVMVQRPDKDRRAF</sequence>
<evidence type="ECO:0000259" key="2">
    <source>
        <dbReference type="PROSITE" id="PS51925"/>
    </source>
</evidence>